<feature type="region of interest" description="Disordered" evidence="1">
    <location>
        <begin position="775"/>
        <end position="794"/>
    </location>
</feature>
<feature type="region of interest" description="Disordered" evidence="1">
    <location>
        <begin position="652"/>
        <end position="744"/>
    </location>
</feature>
<feature type="compositionally biased region" description="Polar residues" evidence="1">
    <location>
        <begin position="712"/>
        <end position="736"/>
    </location>
</feature>
<dbReference type="PANTHER" id="PTHR10378">
    <property type="entry name" value="LIM DOMAIN-BINDING PROTEIN"/>
    <property type="match status" value="1"/>
</dbReference>
<dbReference type="EMBL" id="JACEFO010002381">
    <property type="protein sequence ID" value="KAF8662231.1"/>
    <property type="molecule type" value="Genomic_DNA"/>
</dbReference>
<gene>
    <name evidence="2" type="ORF">HU200_056433</name>
</gene>
<dbReference type="Proteomes" id="UP000636709">
    <property type="component" value="Unassembled WGS sequence"/>
</dbReference>
<feature type="compositionally biased region" description="Low complexity" evidence="1">
    <location>
        <begin position="690"/>
        <end position="711"/>
    </location>
</feature>
<feature type="compositionally biased region" description="Low complexity" evidence="1">
    <location>
        <begin position="82"/>
        <end position="97"/>
    </location>
</feature>
<reference evidence="2" key="1">
    <citation type="submission" date="2020-07" db="EMBL/GenBank/DDBJ databases">
        <title>Genome sequence and genetic diversity analysis of an under-domesticated orphan crop, white fonio (Digitaria exilis).</title>
        <authorList>
            <person name="Bennetzen J.L."/>
            <person name="Chen S."/>
            <person name="Ma X."/>
            <person name="Wang X."/>
            <person name="Yssel A.E.J."/>
            <person name="Chaluvadi S.R."/>
            <person name="Johnson M."/>
            <person name="Gangashetty P."/>
            <person name="Hamidou F."/>
            <person name="Sanogo M.D."/>
            <person name="Zwaenepoel A."/>
            <person name="Wallace J."/>
            <person name="Van De Peer Y."/>
            <person name="Van Deynze A."/>
        </authorList>
    </citation>
    <scope>NUCLEOTIDE SEQUENCE</scope>
    <source>
        <tissue evidence="2">Leaves</tissue>
    </source>
</reference>
<feature type="compositionally biased region" description="Low complexity" evidence="1">
    <location>
        <begin position="663"/>
        <end position="675"/>
    </location>
</feature>
<accession>A0A835E571</accession>
<feature type="compositionally biased region" description="Low complexity" evidence="1">
    <location>
        <begin position="610"/>
        <end position="623"/>
    </location>
</feature>
<evidence type="ECO:0000313" key="2">
    <source>
        <dbReference type="EMBL" id="KAF8662231.1"/>
    </source>
</evidence>
<feature type="compositionally biased region" description="Polar residues" evidence="1">
    <location>
        <begin position="676"/>
        <end position="689"/>
    </location>
</feature>
<dbReference type="Pfam" id="PF01803">
    <property type="entry name" value="LIM_bind"/>
    <property type="match status" value="1"/>
</dbReference>
<evidence type="ECO:0008006" key="4">
    <source>
        <dbReference type="Google" id="ProtNLM"/>
    </source>
</evidence>
<evidence type="ECO:0000256" key="1">
    <source>
        <dbReference type="SAM" id="MobiDB-lite"/>
    </source>
</evidence>
<dbReference type="InterPro" id="IPR029005">
    <property type="entry name" value="LIM-bd/SEUSS"/>
</dbReference>
<dbReference type="OrthoDB" id="774557at2759"/>
<organism evidence="2 3">
    <name type="scientific">Digitaria exilis</name>
    <dbReference type="NCBI Taxonomy" id="1010633"/>
    <lineage>
        <taxon>Eukaryota</taxon>
        <taxon>Viridiplantae</taxon>
        <taxon>Streptophyta</taxon>
        <taxon>Embryophyta</taxon>
        <taxon>Tracheophyta</taxon>
        <taxon>Spermatophyta</taxon>
        <taxon>Magnoliopsida</taxon>
        <taxon>Liliopsida</taxon>
        <taxon>Poales</taxon>
        <taxon>Poaceae</taxon>
        <taxon>PACMAD clade</taxon>
        <taxon>Panicoideae</taxon>
        <taxon>Panicodae</taxon>
        <taxon>Paniceae</taxon>
        <taxon>Anthephorinae</taxon>
        <taxon>Digitaria</taxon>
    </lineage>
</organism>
<feature type="region of interest" description="Disordered" evidence="1">
    <location>
        <begin position="610"/>
        <end position="629"/>
    </location>
</feature>
<evidence type="ECO:0000313" key="3">
    <source>
        <dbReference type="Proteomes" id="UP000636709"/>
    </source>
</evidence>
<dbReference type="AlphaFoldDB" id="A0A835E571"/>
<keyword evidence="3" id="KW-1185">Reference proteome</keyword>
<proteinExistence type="predicted"/>
<feature type="region of interest" description="Disordered" evidence="1">
    <location>
        <begin position="82"/>
        <end position="117"/>
    </location>
</feature>
<sequence length="794" mass="86634">MNGAHPWTFMSGGACSNLGLVAREMNGSVPISTTNSSGPSIGVSSLVTDANSSLSGGAQLQQSTSMNGDSIMRVPASPMSFSSNNISGSSVIDGSIMQQSPPQEQVQKRRSSSVTSQPAIDAAGALHAQKKSRIDIGQGDVVQQQLIHQLVHGQNSLHFQQNPQFQALIQQHKLAQLQQRQQQHLLQPFSQIQQPQVGIPRQPQLRPPLAQPGMQLGGPVRTPIEGGICARRLQQYLFHKRHRPENNSITYWRKLVEEYFAPRAKERWCVSSYENRGNSSAAAPQKALDAWRCDICNTHGGKGYDATYEVLPRLCQIRFDHGVIEEHLFIDSPNEFRLPNGQMMLEHAKVVHKSVYEHLHVIHEGHLRIIFTPELKIMSWEFCSRRHEEYTTRKTIAPQVNNLLQVAQKYQAAVSESGTAGISNNDAHTICNMFVTASRQLAKNLEHHTLNEHGLSKRYVRCLQISEVVNHMKDLIEFSHKNNLGPKENLNSYSKTIAKFQNVHDSRQLMAAASLANNQSNTKVMGVQQETSAPGNSRTPGVGAIGNNTLQNATALNSYQNLLRSSSANQILLQQEASSIFKGPAAMHNAMQLGAARSFHGPSQAQLAQFQQQASFQQPMPQQNNLHSFGASPQYQQHVFNQLLQEVKKNNNRPFAQQPPPDASNASGGLASGASTPNLTATGEQAQRINNSNSNSNSAARGAAPAGTGPSNVLNNNTASVVPSRNNSFKSVSSNPVAAATGGNATNLKVDDSFHELEDLDHLIANELVESGLFNSGQGGSASPWEHMSMSHGM</sequence>
<name>A0A835E571_9POAL</name>
<protein>
    <recommendedName>
        <fullName evidence="4">Transcriptional regulator SLK2</fullName>
    </recommendedName>
</protein>
<comment type="caution">
    <text evidence="2">The sequence shown here is derived from an EMBL/GenBank/DDBJ whole genome shotgun (WGS) entry which is preliminary data.</text>
</comment>